<reference evidence="3" key="1">
    <citation type="submission" date="2021-01" db="EMBL/GenBank/DDBJ databases">
        <authorList>
            <person name="Corre E."/>
            <person name="Pelletier E."/>
            <person name="Niang G."/>
            <person name="Scheremetjew M."/>
            <person name="Finn R."/>
            <person name="Kale V."/>
            <person name="Holt S."/>
            <person name="Cochrane G."/>
            <person name="Meng A."/>
            <person name="Brown T."/>
            <person name="Cohen L."/>
        </authorList>
    </citation>
    <scope>NUCLEOTIDE SEQUENCE</scope>
</reference>
<proteinExistence type="predicted"/>
<name>A0A7S1AT98_NOCSC</name>
<gene>
    <name evidence="3" type="ORF">NSCI0253_LOCUS38821</name>
</gene>
<feature type="compositionally biased region" description="Basic and acidic residues" evidence="1">
    <location>
        <begin position="261"/>
        <end position="272"/>
    </location>
</feature>
<feature type="region of interest" description="Disordered" evidence="1">
    <location>
        <begin position="50"/>
        <end position="78"/>
    </location>
</feature>
<protein>
    <submittedName>
        <fullName evidence="3">Uncharacterized protein</fullName>
    </submittedName>
</protein>
<keyword evidence="2" id="KW-0732">Signal</keyword>
<accession>A0A7S1AT98</accession>
<evidence type="ECO:0000256" key="1">
    <source>
        <dbReference type="SAM" id="MobiDB-lite"/>
    </source>
</evidence>
<evidence type="ECO:0000256" key="2">
    <source>
        <dbReference type="SAM" id="SignalP"/>
    </source>
</evidence>
<organism evidence="3">
    <name type="scientific">Noctiluca scintillans</name>
    <name type="common">Sea sparkle</name>
    <name type="synonym">Red tide dinoflagellate</name>
    <dbReference type="NCBI Taxonomy" id="2966"/>
    <lineage>
        <taxon>Eukaryota</taxon>
        <taxon>Sar</taxon>
        <taxon>Alveolata</taxon>
        <taxon>Dinophyceae</taxon>
        <taxon>Noctilucales</taxon>
        <taxon>Noctilucaceae</taxon>
        <taxon>Noctiluca</taxon>
    </lineage>
</organism>
<feature type="signal peptide" evidence="2">
    <location>
        <begin position="1"/>
        <end position="23"/>
    </location>
</feature>
<dbReference type="AlphaFoldDB" id="A0A7S1AT98"/>
<sequence length="305" mass="33749">MAQVPHSGLLLIFVRFRCGTMSAEQVAEASPVVEAEGAAAAAAEAVEAQTTPKTLKKEDSAVFNLHDGDSSDDEEAVPRSNKLSFDALDLETLFEFDTETLVKLAGKACGKESDPLESFWESSKTVADSKVSAEKVPESESVIIQRLLKSRDEKDKQIEVLKKTVCELLVWKATNARLQQSSLEPASSVTEPIVVVEPPKNNQMRADAPEFVSLGIPSLATKKSDTPPFQKHPLRRAPSGTRLRAASGTRVKLVPVPQGQRDWKDWRTERRANSQWNASTTKEWKEWKEKRTEVRGVQKKLKSGL</sequence>
<feature type="region of interest" description="Disordered" evidence="1">
    <location>
        <begin position="255"/>
        <end position="283"/>
    </location>
</feature>
<dbReference type="EMBL" id="HBFQ01054604">
    <property type="protein sequence ID" value="CAD8864466.1"/>
    <property type="molecule type" value="Transcribed_RNA"/>
</dbReference>
<evidence type="ECO:0000313" key="3">
    <source>
        <dbReference type="EMBL" id="CAD8864466.1"/>
    </source>
</evidence>
<feature type="chain" id="PRO_5030757666" evidence="2">
    <location>
        <begin position="24"/>
        <end position="305"/>
    </location>
</feature>